<evidence type="ECO:0000259" key="2">
    <source>
        <dbReference type="PROSITE" id="PS50937"/>
    </source>
</evidence>
<protein>
    <submittedName>
        <fullName evidence="3">Effector-binding domain-containing protein</fullName>
    </submittedName>
</protein>
<name>A0A1M6QAC7_PARC5</name>
<dbReference type="PANTHER" id="PTHR30204:SF97">
    <property type="entry name" value="MERR FAMILY REGULATORY PROTEIN"/>
    <property type="match status" value="1"/>
</dbReference>
<reference evidence="3 4" key="1">
    <citation type="submission" date="2016-11" db="EMBL/GenBank/DDBJ databases">
        <authorList>
            <person name="Jaros S."/>
            <person name="Januszkiewicz K."/>
            <person name="Wedrychowicz H."/>
        </authorList>
    </citation>
    <scope>NUCLEOTIDE SEQUENCE [LARGE SCALE GENOMIC DNA]</scope>
    <source>
        <strain evidence="3 4">DSM 15212</strain>
    </source>
</reference>
<dbReference type="GO" id="GO:0003700">
    <property type="term" value="F:DNA-binding transcription factor activity"/>
    <property type="evidence" value="ECO:0007669"/>
    <property type="project" value="InterPro"/>
</dbReference>
<dbReference type="SUPFAM" id="SSF46955">
    <property type="entry name" value="Putative DNA-binding domain"/>
    <property type="match status" value="1"/>
</dbReference>
<feature type="domain" description="HTH merR-type" evidence="2">
    <location>
        <begin position="1"/>
        <end position="71"/>
    </location>
</feature>
<keyword evidence="4" id="KW-1185">Reference proteome</keyword>
<dbReference type="PROSITE" id="PS50937">
    <property type="entry name" value="HTH_MERR_2"/>
    <property type="match status" value="1"/>
</dbReference>
<dbReference type="Gene3D" id="1.10.1660.10">
    <property type="match status" value="1"/>
</dbReference>
<dbReference type="Pfam" id="PF13411">
    <property type="entry name" value="MerR_1"/>
    <property type="match status" value="1"/>
</dbReference>
<dbReference type="Proteomes" id="UP000184465">
    <property type="component" value="Unassembled WGS sequence"/>
</dbReference>
<dbReference type="InterPro" id="IPR000551">
    <property type="entry name" value="MerR-type_HTH_dom"/>
</dbReference>
<gene>
    <name evidence="3" type="ORF">SAMN02745912_02490</name>
</gene>
<dbReference type="GO" id="GO:0003677">
    <property type="term" value="F:DNA binding"/>
    <property type="evidence" value="ECO:0007669"/>
    <property type="project" value="UniProtKB-KW"/>
</dbReference>
<dbReference type="Gene3D" id="3.20.80.10">
    <property type="entry name" value="Regulatory factor, effector binding domain"/>
    <property type="match status" value="1"/>
</dbReference>
<keyword evidence="1" id="KW-0238">DNA-binding</keyword>
<dbReference type="CDD" id="cd01107">
    <property type="entry name" value="HTH_BmrR"/>
    <property type="match status" value="1"/>
</dbReference>
<dbReference type="InterPro" id="IPR047057">
    <property type="entry name" value="MerR_fam"/>
</dbReference>
<dbReference type="STRING" id="1121301.SAMN02745912_02490"/>
<accession>A0A1M6QAC7</accession>
<dbReference type="AlphaFoldDB" id="A0A1M6QAC7"/>
<dbReference type="Pfam" id="PF06445">
    <property type="entry name" value="GyrI-like"/>
    <property type="match status" value="1"/>
</dbReference>
<dbReference type="OrthoDB" id="9773308at2"/>
<evidence type="ECO:0000256" key="1">
    <source>
        <dbReference type="ARBA" id="ARBA00023125"/>
    </source>
</evidence>
<dbReference type="SUPFAM" id="SSF55136">
    <property type="entry name" value="Probable bacterial effector-binding domain"/>
    <property type="match status" value="1"/>
</dbReference>
<evidence type="ECO:0000313" key="4">
    <source>
        <dbReference type="Proteomes" id="UP000184465"/>
    </source>
</evidence>
<dbReference type="InterPro" id="IPR010499">
    <property type="entry name" value="AraC_E-bd"/>
</dbReference>
<proteinExistence type="predicted"/>
<organism evidence="3 4">
    <name type="scientific">Paramaledivibacter caminithermalis (strain DSM 15212 / CIP 107654 / DViRD3)</name>
    <name type="common">Clostridium caminithermale</name>
    <dbReference type="NCBI Taxonomy" id="1121301"/>
    <lineage>
        <taxon>Bacteria</taxon>
        <taxon>Bacillati</taxon>
        <taxon>Bacillota</taxon>
        <taxon>Clostridia</taxon>
        <taxon>Peptostreptococcales</taxon>
        <taxon>Caminicellaceae</taxon>
        <taxon>Paramaledivibacter</taxon>
    </lineage>
</organism>
<evidence type="ECO:0000313" key="3">
    <source>
        <dbReference type="EMBL" id="SHK17105.1"/>
    </source>
</evidence>
<dbReference type="SMART" id="SM00422">
    <property type="entry name" value="HTH_MERR"/>
    <property type="match status" value="1"/>
</dbReference>
<dbReference type="PANTHER" id="PTHR30204">
    <property type="entry name" value="REDOX-CYCLING DRUG-SENSING TRANSCRIPTIONAL ACTIVATOR SOXR"/>
    <property type="match status" value="1"/>
</dbReference>
<dbReference type="InterPro" id="IPR009061">
    <property type="entry name" value="DNA-bd_dom_put_sf"/>
</dbReference>
<dbReference type="InterPro" id="IPR029442">
    <property type="entry name" value="GyrI-like"/>
</dbReference>
<dbReference type="SMART" id="SM00871">
    <property type="entry name" value="AraC_E_bind"/>
    <property type="match status" value="1"/>
</dbReference>
<dbReference type="InterPro" id="IPR011256">
    <property type="entry name" value="Reg_factor_effector_dom_sf"/>
</dbReference>
<dbReference type="EMBL" id="FRAG01000032">
    <property type="protein sequence ID" value="SHK17105.1"/>
    <property type="molecule type" value="Genomic_DNA"/>
</dbReference>
<dbReference type="RefSeq" id="WP_073150497.1">
    <property type="nucleotide sequence ID" value="NZ_FRAG01000032.1"/>
</dbReference>
<sequence length="271" mass="31469">MYTIGEFSQIGKVSTKMLRHYDKIGLLKPEYINPENRYRFYSKNQIKDILLINRLKTYRFSLDEIGKILQKDDLSYLKGKIEQKILELTQEIRSSQYLLIEMKDEIELLEKGEDIMASNRKFNITIDTMKPFTVLSIRETISMDNICSLIGKVFENIHRHGLAPAGECMTIYYDKDFDHDNADVEVCVPVNCEYKTKDISTRTIDGGTYAHTTFIGPYSEIGEGYAAILDWIKENSYEVIRPPYERYIKGPGAKCSPKDFVTEIYFPITKK</sequence>